<gene>
    <name evidence="3" type="ORF">AB675_589</name>
</gene>
<dbReference type="AlphaFoldDB" id="A0A0N1HHJ0"/>
<dbReference type="OrthoDB" id="5399929at2759"/>
<sequence>MSVVALPLSPPGTSSRKERVAAFSIPPTSTPDDSPASTGPPSSLGLRKKVNFSPWANEHHPVKIVDGVVDTEVRVLPPSRECAASHKSILKANVQENGSRGGQDGPSDEPQSVAEAMESIVQQLIRNDHVECVDAYQTLTAAVKAYDDLPEQTVLRSQLHLITKAMKQHLTVLDRSDYQPSDINLVTSALKVLVILVWNSDFSPHLSDTSDSLHSTEPYPQSSSIEHPKQSSSTIFIFWPRRNSATVS</sequence>
<dbReference type="VEuPathDB" id="FungiDB:AB675_589"/>
<evidence type="ECO:0000259" key="2">
    <source>
        <dbReference type="Pfam" id="PF12231"/>
    </source>
</evidence>
<dbReference type="Proteomes" id="UP000038010">
    <property type="component" value="Unassembled WGS sequence"/>
</dbReference>
<feature type="region of interest" description="Disordered" evidence="1">
    <location>
        <begin position="1"/>
        <end position="47"/>
    </location>
</feature>
<accession>A0A0N1HHJ0</accession>
<organism evidence="3 4">
    <name type="scientific">Cyphellophora attinorum</name>
    <dbReference type="NCBI Taxonomy" id="1664694"/>
    <lineage>
        <taxon>Eukaryota</taxon>
        <taxon>Fungi</taxon>
        <taxon>Dikarya</taxon>
        <taxon>Ascomycota</taxon>
        <taxon>Pezizomycotina</taxon>
        <taxon>Eurotiomycetes</taxon>
        <taxon>Chaetothyriomycetidae</taxon>
        <taxon>Chaetothyriales</taxon>
        <taxon>Cyphellophoraceae</taxon>
        <taxon>Cyphellophora</taxon>
    </lineage>
</organism>
<keyword evidence="4" id="KW-1185">Reference proteome</keyword>
<reference evidence="3 4" key="1">
    <citation type="submission" date="2015-06" db="EMBL/GenBank/DDBJ databases">
        <title>Draft genome of the ant-associated black yeast Phialophora attae CBS 131958.</title>
        <authorList>
            <person name="Moreno L.F."/>
            <person name="Stielow B.J."/>
            <person name="de Hoog S."/>
            <person name="Vicente V.A."/>
            <person name="Weiss V.A."/>
            <person name="de Vries M."/>
            <person name="Cruz L.M."/>
            <person name="Souza E.M."/>
        </authorList>
    </citation>
    <scope>NUCLEOTIDE SEQUENCE [LARGE SCALE GENOMIC DNA]</scope>
    <source>
        <strain evidence="3 4">CBS 131958</strain>
    </source>
</reference>
<feature type="compositionally biased region" description="Low complexity" evidence="1">
    <location>
        <begin position="24"/>
        <end position="43"/>
    </location>
</feature>
<dbReference type="EMBL" id="LFJN01000001">
    <property type="protein sequence ID" value="KPI45495.1"/>
    <property type="molecule type" value="Genomic_DNA"/>
</dbReference>
<feature type="domain" description="Telomere-associated protein Rif1 N-terminal" evidence="2">
    <location>
        <begin position="128"/>
        <end position="209"/>
    </location>
</feature>
<protein>
    <recommendedName>
        <fullName evidence="2">Telomere-associated protein Rif1 N-terminal domain-containing protein</fullName>
    </recommendedName>
</protein>
<comment type="caution">
    <text evidence="3">The sequence shown here is derived from an EMBL/GenBank/DDBJ whole genome shotgun (WGS) entry which is preliminary data.</text>
</comment>
<proteinExistence type="predicted"/>
<dbReference type="InterPro" id="IPR022031">
    <property type="entry name" value="Rif1_N"/>
</dbReference>
<dbReference type="GeneID" id="28738016"/>
<evidence type="ECO:0000256" key="1">
    <source>
        <dbReference type="SAM" id="MobiDB-lite"/>
    </source>
</evidence>
<dbReference type="Pfam" id="PF12231">
    <property type="entry name" value="Rif1_N"/>
    <property type="match status" value="1"/>
</dbReference>
<name>A0A0N1HHJ0_9EURO</name>
<feature type="region of interest" description="Disordered" evidence="1">
    <location>
        <begin position="209"/>
        <end position="228"/>
    </location>
</feature>
<dbReference type="STRING" id="1664694.A0A0N1HHJ0"/>
<evidence type="ECO:0000313" key="4">
    <source>
        <dbReference type="Proteomes" id="UP000038010"/>
    </source>
</evidence>
<evidence type="ECO:0000313" key="3">
    <source>
        <dbReference type="EMBL" id="KPI45495.1"/>
    </source>
</evidence>
<dbReference type="RefSeq" id="XP_018005458.1">
    <property type="nucleotide sequence ID" value="XM_018146147.1"/>
</dbReference>